<keyword evidence="6" id="KW-1185">Reference proteome</keyword>
<evidence type="ECO:0000313" key="6">
    <source>
        <dbReference type="Proteomes" id="UP000772196"/>
    </source>
</evidence>
<dbReference type="InterPro" id="IPR000792">
    <property type="entry name" value="Tscrpt_reg_LuxR_C"/>
</dbReference>
<sequence>MTAPLLEREGAQALLVAEAARAHAGTGRLVLLRGATGTGRTAALERATAQAAALGLRVLSVRCSPEDRAAPFSSVRHLLCGIPEFTDSEPSGTGERDTAARLWRTLYTYAEQAPLCVAVDDVHLADPLSHRWFTEAARRVDALPLLLLATERSQYDIAPHPAGLTHTLPPSLVRTLTLHPLGEAAATRLVRDELPSATPQFIADCVRAGAGSPLLLRALLEDLREAPGTRLPESSAALYPGAYPAAVSWWLDSAGKETAEVARALAGIELTALPEDLADPAELLAAASGTDPARVTGWLTAMTRLGPLRPDDRGRPRWAHPLLRDAVLAGWPAERRLAAGRAAAGEMLRRGDPVEAVARQLLAVTALGEPWALRTLRDAAAVAVREARPADAVRYLRRALDEPLPDALRQRLLTELGSLEYSGSTAPGGIPRLTEALRLPAGSQDRVRTALALGTALADRGEVQPAVRVLHRVAGGLAGHPELARTVRAAVALLSDQDQTVRAEAYRALSDTADRSPSLVGTAGAALLVRYAATAGTSSAREAMGRIRELLTGPADPLAEPFLLGTAAAVAQWADELDEAEALVERGLDGQRPGYLHPMAAALRNVRLDVTAARGDHQRILAEHAARSGPDPHGSESAGPGPESASHGPELPWREPESAWRGAELARRGSEYVQRGPESAWRGSESARRGPESAQHGPESAQHGPESARRGSEYVQRGPDNADAHAVLALVATGRLGRARRLVDSRLLREAAESWELNRFLYARGVLRSAEGDLPGALHDFLESGRRQSARTVHSPVVTPWRSAAAACQLALGNRPEALALATEELRLARVWDTPRTVGRALRALGRATGGPEGLQLTTEAVELLRSAPDGTELAAGLLDLGVQLLAHGDRPRARAALREAAAHAERLGALHLRTQAADALRETGARRAPSPHTGADSLTAGERRVADLAAQGRTNTEIAELLGLARRTVETHLTSTYRKLGVRGRGELGVGLKGEDTPT</sequence>
<feature type="domain" description="HTH luxR-type" evidence="4">
    <location>
        <begin position="932"/>
        <end position="997"/>
    </location>
</feature>
<name>A0ABX1GVY5_9ACTN</name>
<proteinExistence type="predicted"/>
<dbReference type="SUPFAM" id="SSF46894">
    <property type="entry name" value="C-terminal effector domain of the bipartite response regulators"/>
    <property type="match status" value="1"/>
</dbReference>
<dbReference type="RefSeq" id="WP_168534921.1">
    <property type="nucleotide sequence ID" value="NZ_JAAWWP010000001.1"/>
</dbReference>
<feature type="compositionally biased region" description="Basic and acidic residues" evidence="3">
    <location>
        <begin position="652"/>
        <end position="670"/>
    </location>
</feature>
<organism evidence="5 6">
    <name type="scientific">Streptomyces physcomitrii</name>
    <dbReference type="NCBI Taxonomy" id="2724184"/>
    <lineage>
        <taxon>Bacteria</taxon>
        <taxon>Bacillati</taxon>
        <taxon>Actinomycetota</taxon>
        <taxon>Actinomycetes</taxon>
        <taxon>Kitasatosporales</taxon>
        <taxon>Streptomycetaceae</taxon>
        <taxon>Streptomyces</taxon>
    </lineage>
</organism>
<dbReference type="Pfam" id="PF00196">
    <property type="entry name" value="GerE"/>
    <property type="match status" value="1"/>
</dbReference>
<dbReference type="SUPFAM" id="SSF48371">
    <property type="entry name" value="ARM repeat"/>
    <property type="match status" value="1"/>
</dbReference>
<dbReference type="Proteomes" id="UP000772196">
    <property type="component" value="Unassembled WGS sequence"/>
</dbReference>
<evidence type="ECO:0000313" key="5">
    <source>
        <dbReference type="EMBL" id="NKI39903.1"/>
    </source>
</evidence>
<evidence type="ECO:0000256" key="1">
    <source>
        <dbReference type="ARBA" id="ARBA00022741"/>
    </source>
</evidence>
<dbReference type="InterPro" id="IPR036388">
    <property type="entry name" value="WH-like_DNA-bd_sf"/>
</dbReference>
<dbReference type="InterPro" id="IPR027417">
    <property type="entry name" value="P-loop_NTPase"/>
</dbReference>
<gene>
    <name evidence="5" type="ORF">HFV08_01290</name>
</gene>
<dbReference type="PROSITE" id="PS50043">
    <property type="entry name" value="HTH_LUXR_2"/>
    <property type="match status" value="1"/>
</dbReference>
<dbReference type="PRINTS" id="PR00038">
    <property type="entry name" value="HTHLUXR"/>
</dbReference>
<dbReference type="EMBL" id="JAAWWP010000001">
    <property type="protein sequence ID" value="NKI39903.1"/>
    <property type="molecule type" value="Genomic_DNA"/>
</dbReference>
<feature type="region of interest" description="Disordered" evidence="3">
    <location>
        <begin position="625"/>
        <end position="718"/>
    </location>
</feature>
<accession>A0ABX1GVY5</accession>
<comment type="caution">
    <text evidence="5">The sequence shown here is derived from an EMBL/GenBank/DDBJ whole genome shotgun (WGS) entry which is preliminary data.</text>
</comment>
<protein>
    <submittedName>
        <fullName evidence="5">Helix-turn-helix domain-containing protein</fullName>
    </submittedName>
</protein>
<dbReference type="SUPFAM" id="SSF52540">
    <property type="entry name" value="P-loop containing nucleoside triphosphate hydrolases"/>
    <property type="match status" value="1"/>
</dbReference>
<dbReference type="PROSITE" id="PS00622">
    <property type="entry name" value="HTH_LUXR_1"/>
    <property type="match status" value="1"/>
</dbReference>
<dbReference type="InterPro" id="IPR016024">
    <property type="entry name" value="ARM-type_fold"/>
</dbReference>
<dbReference type="InterPro" id="IPR016032">
    <property type="entry name" value="Sig_transdc_resp-reg_C-effctor"/>
</dbReference>
<dbReference type="PANTHER" id="PTHR16305:SF35">
    <property type="entry name" value="TRANSCRIPTIONAL ACTIVATOR DOMAIN"/>
    <property type="match status" value="1"/>
</dbReference>
<dbReference type="CDD" id="cd06170">
    <property type="entry name" value="LuxR_C_like"/>
    <property type="match status" value="1"/>
</dbReference>
<dbReference type="InterPro" id="IPR041664">
    <property type="entry name" value="AAA_16"/>
</dbReference>
<dbReference type="PANTHER" id="PTHR16305">
    <property type="entry name" value="TESTICULAR SOLUBLE ADENYLYL CYCLASE"/>
    <property type="match status" value="1"/>
</dbReference>
<keyword evidence="2" id="KW-0067">ATP-binding</keyword>
<evidence type="ECO:0000259" key="4">
    <source>
        <dbReference type="PROSITE" id="PS50043"/>
    </source>
</evidence>
<reference evidence="5 6" key="1">
    <citation type="submission" date="2020-04" db="EMBL/GenBank/DDBJ databases">
        <title>Phylogenetic Diversity and Antibacterial Activity against Ralstonia solanacearum of Endophytic Actinomycete Isolated from Moss.</title>
        <authorList>
            <person name="Zhuang X."/>
        </authorList>
    </citation>
    <scope>NUCLEOTIDE SEQUENCE [LARGE SCALE GENOMIC DNA]</scope>
    <source>
        <strain evidence="5 6">LD120</strain>
    </source>
</reference>
<dbReference type="Gene3D" id="1.10.10.10">
    <property type="entry name" value="Winged helix-like DNA-binding domain superfamily/Winged helix DNA-binding domain"/>
    <property type="match status" value="1"/>
</dbReference>
<dbReference type="SMART" id="SM00421">
    <property type="entry name" value="HTH_LUXR"/>
    <property type="match status" value="1"/>
</dbReference>
<evidence type="ECO:0000256" key="2">
    <source>
        <dbReference type="ARBA" id="ARBA00022840"/>
    </source>
</evidence>
<keyword evidence="1" id="KW-0547">Nucleotide-binding</keyword>
<dbReference type="Pfam" id="PF13191">
    <property type="entry name" value="AAA_16"/>
    <property type="match status" value="1"/>
</dbReference>
<evidence type="ECO:0000256" key="3">
    <source>
        <dbReference type="SAM" id="MobiDB-lite"/>
    </source>
</evidence>